<protein>
    <recommendedName>
        <fullName evidence="3">DUF4328 domain-containing protein</fullName>
    </recommendedName>
</protein>
<feature type="transmembrane region" description="Helical" evidence="2">
    <location>
        <begin position="107"/>
        <end position="132"/>
    </location>
</feature>
<dbReference type="Proteomes" id="UP000569329">
    <property type="component" value="Unassembled WGS sequence"/>
</dbReference>
<name>A0A839E7A4_9PSEU</name>
<feature type="transmembrane region" description="Helical" evidence="2">
    <location>
        <begin position="57"/>
        <end position="87"/>
    </location>
</feature>
<dbReference type="AlphaFoldDB" id="A0A839E7A4"/>
<proteinExistence type="predicted"/>
<evidence type="ECO:0000313" key="4">
    <source>
        <dbReference type="EMBL" id="MBA8827577.1"/>
    </source>
</evidence>
<feature type="transmembrane region" description="Helical" evidence="2">
    <location>
        <begin position="199"/>
        <end position="220"/>
    </location>
</feature>
<comment type="caution">
    <text evidence="4">The sequence shown here is derived from an EMBL/GenBank/DDBJ whole genome shotgun (WGS) entry which is preliminary data.</text>
</comment>
<keyword evidence="2" id="KW-1133">Transmembrane helix</keyword>
<evidence type="ECO:0000313" key="5">
    <source>
        <dbReference type="Proteomes" id="UP000569329"/>
    </source>
</evidence>
<evidence type="ECO:0000256" key="2">
    <source>
        <dbReference type="SAM" id="Phobius"/>
    </source>
</evidence>
<gene>
    <name evidence="4" type="ORF">FHX42_004973</name>
</gene>
<reference evidence="4 5" key="1">
    <citation type="submission" date="2020-07" db="EMBL/GenBank/DDBJ databases">
        <title>Sequencing the genomes of 1000 actinobacteria strains.</title>
        <authorList>
            <person name="Klenk H.-P."/>
        </authorList>
    </citation>
    <scope>NUCLEOTIDE SEQUENCE [LARGE SCALE GENOMIC DNA]</scope>
    <source>
        <strain evidence="4 5">DSM 45975</strain>
    </source>
</reference>
<feature type="transmembrane region" description="Helical" evidence="2">
    <location>
        <begin position="232"/>
        <end position="251"/>
    </location>
</feature>
<feature type="region of interest" description="Disordered" evidence="1">
    <location>
        <begin position="1"/>
        <end position="23"/>
    </location>
</feature>
<keyword evidence="2" id="KW-0472">Membrane</keyword>
<feature type="domain" description="DUF4328" evidence="3">
    <location>
        <begin position="94"/>
        <end position="256"/>
    </location>
</feature>
<keyword evidence="2" id="KW-0812">Transmembrane</keyword>
<accession>A0A839E7A4</accession>
<keyword evidence="5" id="KW-1185">Reference proteome</keyword>
<organism evidence="4 5">
    <name type="scientific">Halosaccharopolyspora lacisalsi</name>
    <dbReference type="NCBI Taxonomy" id="1000566"/>
    <lineage>
        <taxon>Bacteria</taxon>
        <taxon>Bacillati</taxon>
        <taxon>Actinomycetota</taxon>
        <taxon>Actinomycetes</taxon>
        <taxon>Pseudonocardiales</taxon>
        <taxon>Pseudonocardiaceae</taxon>
        <taxon>Halosaccharopolyspora</taxon>
    </lineage>
</organism>
<dbReference type="Pfam" id="PF14219">
    <property type="entry name" value="DUF4328"/>
    <property type="match status" value="1"/>
</dbReference>
<evidence type="ECO:0000256" key="1">
    <source>
        <dbReference type="SAM" id="MobiDB-lite"/>
    </source>
</evidence>
<sequence length="291" mass="31228">MATPPGGGRPARREAPPRPYTGPPSYPVTPRWGFPPLGWRWPLALPTRYRADPGERVLSLSSTAVTALWGLAGVAALACGAEVWRYVLLLRSREEALPAVTLAISDALVATAGVLTWLVGALAGVVAVLWALRARDCAGERAGVRPARPDWRFVAGVLVPGPNLVVPGCVLAELEHTVLVDEGARDLDARPSPSRLVRAWWSAWVASLLLGWVTFCWGFRDGVQAMADGVVLHAWTDAVAAVLAVLTLRVVKQLTRLLTPVDATEVPHPRVLAVRGAPEPQRPPRPDTAPR</sequence>
<dbReference type="EMBL" id="JACGWZ010000008">
    <property type="protein sequence ID" value="MBA8827577.1"/>
    <property type="molecule type" value="Genomic_DNA"/>
</dbReference>
<evidence type="ECO:0000259" key="3">
    <source>
        <dbReference type="Pfam" id="PF14219"/>
    </source>
</evidence>
<dbReference type="InterPro" id="IPR025565">
    <property type="entry name" value="DUF4328"/>
</dbReference>
<dbReference type="RefSeq" id="WP_182546732.1">
    <property type="nucleotide sequence ID" value="NZ_JACGWZ010000008.1"/>
</dbReference>